<keyword evidence="2" id="KW-0175">Coiled coil</keyword>
<sequence length="138" mass="16305">MNHDNYKIEEVALKTKLTKRTLRYYEDVGLVIPKRTECGYRLYTDEDIGKIERIKDLKNSLGFSLKEIKNLMMIKISVADMIEGGSNRNTDKIHKYIESIRSQINSINEKEKSLERIKKRCYDLLNKLKKLNDNTYNI</sequence>
<evidence type="ECO:0000313" key="4">
    <source>
        <dbReference type="EMBL" id="MEY8001227.1"/>
    </source>
</evidence>
<reference evidence="4 5" key="1">
    <citation type="submission" date="2024-08" db="EMBL/GenBank/DDBJ databases">
        <title>Clostridium lapicellarii sp. nov., and Clostridium renhuaiense sp. nov., two species isolated from the mud in a fermentation cellar used for producing sauce-flavour Chinese liquors.</title>
        <authorList>
            <person name="Yang F."/>
            <person name="Wang H."/>
            <person name="Chen L.Q."/>
            <person name="Zhou N."/>
            <person name="Lu J.J."/>
            <person name="Pu X.X."/>
            <person name="Wan B."/>
            <person name="Wang L."/>
            <person name="Liu S.J."/>
        </authorList>
    </citation>
    <scope>NUCLEOTIDE SEQUENCE [LARGE SCALE GENOMIC DNA]</scope>
    <source>
        <strain evidence="4 5">MT-5</strain>
    </source>
</reference>
<dbReference type="InterPro" id="IPR000551">
    <property type="entry name" value="MerR-type_HTH_dom"/>
</dbReference>
<dbReference type="Gene3D" id="1.10.1660.10">
    <property type="match status" value="1"/>
</dbReference>
<dbReference type="Pfam" id="PF13411">
    <property type="entry name" value="MerR_1"/>
    <property type="match status" value="1"/>
</dbReference>
<accession>A0ABV4BT56</accession>
<dbReference type="SMART" id="SM00422">
    <property type="entry name" value="HTH_MERR"/>
    <property type="match status" value="1"/>
</dbReference>
<dbReference type="Proteomes" id="UP001564657">
    <property type="component" value="Unassembled WGS sequence"/>
</dbReference>
<dbReference type="EMBL" id="JBGEWD010000015">
    <property type="protein sequence ID" value="MEY8001227.1"/>
    <property type="molecule type" value="Genomic_DNA"/>
</dbReference>
<dbReference type="PROSITE" id="PS50937">
    <property type="entry name" value="HTH_MERR_2"/>
    <property type="match status" value="1"/>
</dbReference>
<protein>
    <submittedName>
        <fullName evidence="4">MerR family transcriptional regulator</fullName>
    </submittedName>
</protein>
<keyword evidence="1" id="KW-0238">DNA-binding</keyword>
<organism evidence="4 5">
    <name type="scientific">Clostridium moutaii</name>
    <dbReference type="NCBI Taxonomy" id="3240932"/>
    <lineage>
        <taxon>Bacteria</taxon>
        <taxon>Bacillati</taxon>
        <taxon>Bacillota</taxon>
        <taxon>Clostridia</taxon>
        <taxon>Eubacteriales</taxon>
        <taxon>Clostridiaceae</taxon>
        <taxon>Clostridium</taxon>
    </lineage>
</organism>
<comment type="caution">
    <text evidence="4">The sequence shown here is derived from an EMBL/GenBank/DDBJ whole genome shotgun (WGS) entry which is preliminary data.</text>
</comment>
<dbReference type="PANTHER" id="PTHR30204:SF58">
    <property type="entry name" value="HTH-TYPE TRANSCRIPTIONAL REGULATOR YFMP"/>
    <property type="match status" value="1"/>
</dbReference>
<evidence type="ECO:0000256" key="2">
    <source>
        <dbReference type="SAM" id="Coils"/>
    </source>
</evidence>
<keyword evidence="5" id="KW-1185">Reference proteome</keyword>
<gene>
    <name evidence="4" type="ORF">AB8U03_13680</name>
</gene>
<evidence type="ECO:0000313" key="5">
    <source>
        <dbReference type="Proteomes" id="UP001564657"/>
    </source>
</evidence>
<evidence type="ECO:0000256" key="1">
    <source>
        <dbReference type="ARBA" id="ARBA00023125"/>
    </source>
</evidence>
<evidence type="ECO:0000259" key="3">
    <source>
        <dbReference type="PROSITE" id="PS50937"/>
    </source>
</evidence>
<proteinExistence type="predicted"/>
<name>A0ABV4BT56_9CLOT</name>
<feature type="domain" description="HTH merR-type" evidence="3">
    <location>
        <begin position="5"/>
        <end position="74"/>
    </location>
</feature>
<dbReference type="SUPFAM" id="SSF46955">
    <property type="entry name" value="Putative DNA-binding domain"/>
    <property type="match status" value="1"/>
</dbReference>
<dbReference type="InterPro" id="IPR047057">
    <property type="entry name" value="MerR_fam"/>
</dbReference>
<feature type="coiled-coil region" evidence="2">
    <location>
        <begin position="97"/>
        <end position="134"/>
    </location>
</feature>
<dbReference type="InterPro" id="IPR009061">
    <property type="entry name" value="DNA-bd_dom_put_sf"/>
</dbReference>
<dbReference type="PANTHER" id="PTHR30204">
    <property type="entry name" value="REDOX-CYCLING DRUG-SENSING TRANSCRIPTIONAL ACTIVATOR SOXR"/>
    <property type="match status" value="1"/>
</dbReference>
<dbReference type="RefSeq" id="WP_369705122.1">
    <property type="nucleotide sequence ID" value="NZ_JBGEWD010000015.1"/>
</dbReference>